<feature type="transmembrane region" description="Helical" evidence="5">
    <location>
        <begin position="319"/>
        <end position="339"/>
    </location>
</feature>
<evidence type="ECO:0000256" key="3">
    <source>
        <dbReference type="ARBA" id="ARBA00022989"/>
    </source>
</evidence>
<feature type="transmembrane region" description="Helical" evidence="5">
    <location>
        <begin position="89"/>
        <end position="107"/>
    </location>
</feature>
<feature type="transmembrane region" description="Helical" evidence="5">
    <location>
        <begin position="287"/>
        <end position="307"/>
    </location>
</feature>
<dbReference type="InterPro" id="IPR003689">
    <property type="entry name" value="ZIP"/>
</dbReference>
<feature type="transmembrane region" description="Helical" evidence="5">
    <location>
        <begin position="225"/>
        <end position="244"/>
    </location>
</feature>
<keyword evidence="4 5" id="KW-0472">Membrane</keyword>
<gene>
    <name evidence="6" type="ORF">BgAZ_101760</name>
</gene>
<feature type="transmembrane region" description="Helical" evidence="5">
    <location>
        <begin position="49"/>
        <end position="69"/>
    </location>
</feature>
<protein>
    <submittedName>
        <fullName evidence="6">ZIP zinc transporter like protein</fullName>
    </submittedName>
</protein>
<evidence type="ECO:0000256" key="1">
    <source>
        <dbReference type="ARBA" id="ARBA00004141"/>
    </source>
</evidence>
<comment type="caution">
    <text evidence="6">The sequence shown here is derived from an EMBL/GenBank/DDBJ whole genome shotgun (WGS) entry which is preliminary data.</text>
</comment>
<feature type="transmembrane region" description="Helical" evidence="5">
    <location>
        <begin position="188"/>
        <end position="213"/>
    </location>
</feature>
<dbReference type="GO" id="GO:0005385">
    <property type="term" value="F:zinc ion transmembrane transporter activity"/>
    <property type="evidence" value="ECO:0007669"/>
    <property type="project" value="TreeGrafter"/>
</dbReference>
<feature type="transmembrane region" description="Helical" evidence="5">
    <location>
        <begin position="6"/>
        <end position="28"/>
    </location>
</feature>
<dbReference type="PROSITE" id="PS51257">
    <property type="entry name" value="PROKAR_LIPOPROTEIN"/>
    <property type="match status" value="1"/>
</dbReference>
<sequence>MNIVISKILSALLIGLSGLLGCLIPYLVRRFSRNRNDAGKRQGEIDSRLCLCNCFGAGIVMAMAFYHILPEAVEQCEHSGLSWKINEGSFNPAHFMVLMSFMIMLFLERVLSAGRTPCTAAFNDCQEDNQCCGVEKEDRHCCEDGKRRSSCEELQRQEIDTEMAPDDIRHCSLGSRFRHRHVTFISKLIKFLCPLCECNGLCITLALFVHSLFEGVVVGLIDSHWNIWLITIGIILHKWAAGMAMSSFVSNNKKAYAIALQAIFCFGSPLGILVGGITSGGAPRVEAIMNCIAVGSLIYIGMEIITHELFCHIHCHKTALLKWLCVVTGTMFIFMTSLLEVYMSGGCGHSHGLGDLSDNHHHSH</sequence>
<evidence type="ECO:0000256" key="4">
    <source>
        <dbReference type="ARBA" id="ARBA00023136"/>
    </source>
</evidence>
<dbReference type="PANTHER" id="PTHR11040">
    <property type="entry name" value="ZINC/IRON TRANSPORTER"/>
    <property type="match status" value="1"/>
</dbReference>
<dbReference type="EMBL" id="JAVEPI010000001">
    <property type="protein sequence ID" value="KAK1444270.1"/>
    <property type="molecule type" value="Genomic_DNA"/>
</dbReference>
<evidence type="ECO:0000313" key="6">
    <source>
        <dbReference type="EMBL" id="KAK1444270.1"/>
    </source>
</evidence>
<reference evidence="6" key="1">
    <citation type="submission" date="2023-08" db="EMBL/GenBank/DDBJ databases">
        <title>Draft sequence of the Babesia gibsoni genome.</title>
        <authorList>
            <person name="Yamagishi J.Y."/>
            <person name="Xuan X.X."/>
        </authorList>
    </citation>
    <scope>NUCLEOTIDE SEQUENCE</scope>
    <source>
        <strain evidence="6">Azabu</strain>
    </source>
</reference>
<evidence type="ECO:0000256" key="2">
    <source>
        <dbReference type="ARBA" id="ARBA00022692"/>
    </source>
</evidence>
<organism evidence="6 7">
    <name type="scientific">Babesia gibsoni</name>
    <dbReference type="NCBI Taxonomy" id="33632"/>
    <lineage>
        <taxon>Eukaryota</taxon>
        <taxon>Sar</taxon>
        <taxon>Alveolata</taxon>
        <taxon>Apicomplexa</taxon>
        <taxon>Aconoidasida</taxon>
        <taxon>Piroplasmida</taxon>
        <taxon>Babesiidae</taxon>
        <taxon>Babesia</taxon>
    </lineage>
</organism>
<evidence type="ECO:0000313" key="7">
    <source>
        <dbReference type="Proteomes" id="UP001230268"/>
    </source>
</evidence>
<evidence type="ECO:0000256" key="5">
    <source>
        <dbReference type="SAM" id="Phobius"/>
    </source>
</evidence>
<name>A0AAD8PF43_BABGI</name>
<proteinExistence type="predicted"/>
<dbReference type="GO" id="GO:0016020">
    <property type="term" value="C:membrane"/>
    <property type="evidence" value="ECO:0007669"/>
    <property type="project" value="UniProtKB-SubCell"/>
</dbReference>
<accession>A0AAD8PF43</accession>
<keyword evidence="2 5" id="KW-0812">Transmembrane</keyword>
<keyword evidence="7" id="KW-1185">Reference proteome</keyword>
<keyword evidence="3 5" id="KW-1133">Transmembrane helix</keyword>
<dbReference type="Proteomes" id="UP001230268">
    <property type="component" value="Unassembled WGS sequence"/>
</dbReference>
<dbReference type="AlphaFoldDB" id="A0AAD8PF43"/>
<feature type="transmembrane region" description="Helical" evidence="5">
    <location>
        <begin position="256"/>
        <end position="275"/>
    </location>
</feature>
<dbReference type="PANTHER" id="PTHR11040:SF140">
    <property type="entry name" value="ZRT (ZRT), IRT- (IRT-) LIKE PROTEIN TRANSPORTER"/>
    <property type="match status" value="1"/>
</dbReference>
<comment type="subcellular location">
    <subcellularLocation>
        <location evidence="1">Membrane</location>
        <topology evidence="1">Multi-pass membrane protein</topology>
    </subcellularLocation>
</comment>
<dbReference type="Pfam" id="PF02535">
    <property type="entry name" value="Zip"/>
    <property type="match status" value="1"/>
</dbReference>